<feature type="transmembrane region" description="Helical" evidence="1">
    <location>
        <begin position="12"/>
        <end position="33"/>
    </location>
</feature>
<evidence type="ECO:0008006" key="4">
    <source>
        <dbReference type="Google" id="ProtNLM"/>
    </source>
</evidence>
<evidence type="ECO:0000256" key="1">
    <source>
        <dbReference type="SAM" id="Phobius"/>
    </source>
</evidence>
<dbReference type="AlphaFoldDB" id="A0A0G1RV98"/>
<sequence>MAKKQPQGNILITLIVFMLISSIVVSSAVAIIITNSTAASKVEQGQMAYEAAESGLEEAIIQLLRNPDFSGTVSHVSTGLSEFSYTIGPIYPKTIDSYGSYHQFTRHLNTTATYNLQGSLIIGRWQEIY</sequence>
<proteinExistence type="predicted"/>
<organism evidence="2 3">
    <name type="scientific">Candidatus Collierbacteria bacterium GW2011_GWA2_46_26</name>
    <dbReference type="NCBI Taxonomy" id="1618381"/>
    <lineage>
        <taxon>Bacteria</taxon>
        <taxon>Candidatus Collieribacteriota</taxon>
    </lineage>
</organism>
<comment type="caution">
    <text evidence="2">The sequence shown here is derived from an EMBL/GenBank/DDBJ whole genome shotgun (WGS) entry which is preliminary data.</text>
</comment>
<gene>
    <name evidence="2" type="ORF">UX47_C0001G0186</name>
</gene>
<evidence type="ECO:0000313" key="3">
    <source>
        <dbReference type="Proteomes" id="UP000034794"/>
    </source>
</evidence>
<dbReference type="Proteomes" id="UP000034794">
    <property type="component" value="Unassembled WGS sequence"/>
</dbReference>
<keyword evidence="1" id="KW-0472">Membrane</keyword>
<evidence type="ECO:0000313" key="2">
    <source>
        <dbReference type="EMBL" id="KKU33903.1"/>
    </source>
</evidence>
<keyword evidence="1" id="KW-1133">Transmembrane helix</keyword>
<dbReference type="EMBL" id="LCMI01000001">
    <property type="protein sequence ID" value="KKU33903.1"/>
    <property type="molecule type" value="Genomic_DNA"/>
</dbReference>
<accession>A0A0G1RV98</accession>
<protein>
    <recommendedName>
        <fullName evidence="4">Type 4 fimbrial biogenesis protein PilX N-terminal domain-containing protein</fullName>
    </recommendedName>
</protein>
<name>A0A0G1RV98_9BACT</name>
<keyword evidence="1" id="KW-0812">Transmembrane</keyword>
<reference evidence="2 3" key="1">
    <citation type="journal article" date="2015" name="Nature">
        <title>rRNA introns, odd ribosomes, and small enigmatic genomes across a large radiation of phyla.</title>
        <authorList>
            <person name="Brown C.T."/>
            <person name="Hug L.A."/>
            <person name="Thomas B.C."/>
            <person name="Sharon I."/>
            <person name="Castelle C.J."/>
            <person name="Singh A."/>
            <person name="Wilkins M.J."/>
            <person name="Williams K.H."/>
            <person name="Banfield J.F."/>
        </authorList>
    </citation>
    <scope>NUCLEOTIDE SEQUENCE [LARGE SCALE GENOMIC DNA]</scope>
</reference>